<dbReference type="InterPro" id="IPR052920">
    <property type="entry name" value="DNA-binding_regulatory"/>
</dbReference>
<dbReference type="PANTHER" id="PTHR43358">
    <property type="entry name" value="ALPHA/BETA-HYDROLASE"/>
    <property type="match status" value="1"/>
</dbReference>
<dbReference type="RefSeq" id="WP_067389839.1">
    <property type="nucleotide sequence ID" value="NZ_JXKH01000002.1"/>
</dbReference>
<dbReference type="Gene3D" id="3.40.50.1820">
    <property type="entry name" value="alpha/beta hydrolase"/>
    <property type="match status" value="1"/>
</dbReference>
<comment type="caution">
    <text evidence="2">The sequence shown here is derived from an EMBL/GenBank/DDBJ whole genome shotgun (WGS) entry which is preliminary data.</text>
</comment>
<dbReference type="AlphaFoldDB" id="A0A1L8RHZ5"/>
<dbReference type="InterPro" id="IPR022742">
    <property type="entry name" value="Hydrolase_4"/>
</dbReference>
<sequence>MKLWKKVTVGVVAALTVALVGAGLYFYQYAVVPAPKDFLSEADASTKENDPFYEAKQWFADPNNRTEWSLKADDGLQLSAIYLPHNTRKTAILAHGYMSEAETMGAFAKLFYDLGYNVLVPDARGHGKSEGDYIGFGWPERKDYQGWISEVLQKNGADQEIVLFGISMGGATVMMTSGEELPSNVKAIVEDCGYASATAELSYQLDQLFGLPAFPLVPVTSAVTKVRAGYFFGEADAVAQLQKNKTPMLFIHGDEDDFVPFEMLDEVYNATTAPKEKLVIKGAGHAEAYSTNPELYRKTITDFLQQYVKE</sequence>
<accession>A0A1L8RHZ5</accession>
<feature type="domain" description="Serine aminopeptidase S33" evidence="1">
    <location>
        <begin position="86"/>
        <end position="189"/>
    </location>
</feature>
<gene>
    <name evidence="2" type="ORF">RU97_GL000924</name>
</gene>
<dbReference type="SUPFAM" id="SSF53474">
    <property type="entry name" value="alpha/beta-Hydrolases"/>
    <property type="match status" value="1"/>
</dbReference>
<name>A0A1L8RHZ5_9ENTE</name>
<protein>
    <submittedName>
        <fullName evidence="2">X-Pro dipeptidyl-peptidase</fullName>
    </submittedName>
</protein>
<dbReference type="PANTHER" id="PTHR43358:SF4">
    <property type="entry name" value="ALPHA_BETA HYDROLASE FOLD-1 DOMAIN-CONTAINING PROTEIN"/>
    <property type="match status" value="1"/>
</dbReference>
<organism evidence="2 3">
    <name type="scientific">Enterococcus canis</name>
    <dbReference type="NCBI Taxonomy" id="214095"/>
    <lineage>
        <taxon>Bacteria</taxon>
        <taxon>Bacillati</taxon>
        <taxon>Bacillota</taxon>
        <taxon>Bacilli</taxon>
        <taxon>Lactobacillales</taxon>
        <taxon>Enterococcaceae</taxon>
        <taxon>Enterococcus</taxon>
    </lineage>
</organism>
<dbReference type="InterPro" id="IPR029058">
    <property type="entry name" value="AB_hydrolase_fold"/>
</dbReference>
<reference evidence="2 3" key="1">
    <citation type="submission" date="2014-12" db="EMBL/GenBank/DDBJ databases">
        <title>Draft genome sequences of 29 type strains of Enterococci.</title>
        <authorList>
            <person name="Zhong Z."/>
            <person name="Sun Z."/>
            <person name="Liu W."/>
            <person name="Zhang W."/>
            <person name="Zhang H."/>
        </authorList>
    </citation>
    <scope>NUCLEOTIDE SEQUENCE [LARGE SCALE GENOMIC DNA]</scope>
    <source>
        <strain evidence="2 3">DSM 17029</strain>
    </source>
</reference>
<dbReference type="EMBL" id="JXKH01000002">
    <property type="protein sequence ID" value="OJG19353.1"/>
    <property type="molecule type" value="Genomic_DNA"/>
</dbReference>
<dbReference type="STRING" id="214095.RU97_GL000924"/>
<evidence type="ECO:0000259" key="1">
    <source>
        <dbReference type="Pfam" id="PF12146"/>
    </source>
</evidence>
<evidence type="ECO:0000313" key="2">
    <source>
        <dbReference type="EMBL" id="OJG19353.1"/>
    </source>
</evidence>
<proteinExistence type="predicted"/>
<keyword evidence="3" id="KW-1185">Reference proteome</keyword>
<evidence type="ECO:0000313" key="3">
    <source>
        <dbReference type="Proteomes" id="UP000181884"/>
    </source>
</evidence>
<dbReference type="Proteomes" id="UP000181884">
    <property type="component" value="Unassembled WGS sequence"/>
</dbReference>
<dbReference type="Pfam" id="PF12146">
    <property type="entry name" value="Hydrolase_4"/>
    <property type="match status" value="1"/>
</dbReference>